<dbReference type="Gene3D" id="1.10.287.110">
    <property type="entry name" value="DnaJ domain"/>
    <property type="match status" value="1"/>
</dbReference>
<dbReference type="InterPro" id="IPR008971">
    <property type="entry name" value="HSP40/DnaJ_pept-bd"/>
</dbReference>
<evidence type="ECO:0000313" key="3">
    <source>
        <dbReference type="EMBL" id="CAJ1373510.1"/>
    </source>
</evidence>
<dbReference type="EMBL" id="CAUJNA010000200">
    <property type="protein sequence ID" value="CAJ1373510.1"/>
    <property type="molecule type" value="Genomic_DNA"/>
</dbReference>
<keyword evidence="1" id="KW-0143">Chaperone</keyword>
<dbReference type="InterPro" id="IPR002939">
    <property type="entry name" value="DnaJ_C"/>
</dbReference>
<dbReference type="SUPFAM" id="SSF46565">
    <property type="entry name" value="Chaperone J-domain"/>
    <property type="match status" value="1"/>
</dbReference>
<dbReference type="GO" id="GO:0005829">
    <property type="term" value="C:cytosol"/>
    <property type="evidence" value="ECO:0007669"/>
    <property type="project" value="TreeGrafter"/>
</dbReference>
<dbReference type="PRINTS" id="PR00625">
    <property type="entry name" value="JDOMAIN"/>
</dbReference>
<sequence length="339" mass="37088">MGKDYYGVLGVGKDAGQDEIKKAYRRAALKWHPDKNQENRAEAEEKFKDIAEAYDVLSDPEKKTIYDRYGEEGLKGGAPGSGGHAGEEGVPPGGFHYQFSGDPNDIFSRFFKDSFQRSSSFGDTPFEDMFGMFGQGGMGGMGGMGSGMRMGGMGMGGSQASRPAVFDLQCSLEDLYNGATKKMKVKRSSASLSRDAEAVLEVTIKPGWKAGTKVTFPGEGDEIGSSGKAQDVVFVIREKRHPVFTREGSNLLHHRQIPLVDALTGFKIDVKMLDSSERILRVNVRDMVSPNYTKVVKGEGMPSTREKGVKGDLIITFDIVYPKSLSEEQKEKIKAVLPR</sequence>
<gene>
    <name evidence="3" type="ORF">EVOR1521_LOCUS3302</name>
</gene>
<dbReference type="AlphaFoldDB" id="A0AA36HRM5"/>
<dbReference type="SUPFAM" id="SSF49493">
    <property type="entry name" value="HSP40/DnaJ peptide-binding domain"/>
    <property type="match status" value="2"/>
</dbReference>
<evidence type="ECO:0000313" key="4">
    <source>
        <dbReference type="Proteomes" id="UP001178507"/>
    </source>
</evidence>
<dbReference type="Gene3D" id="2.60.260.20">
    <property type="entry name" value="Urease metallochaperone UreE, N-terminal domain"/>
    <property type="match status" value="2"/>
</dbReference>
<dbReference type="CDD" id="cd10747">
    <property type="entry name" value="DnaJ_C"/>
    <property type="match status" value="1"/>
</dbReference>
<dbReference type="FunFam" id="2.60.260.20:FF:000006">
    <property type="entry name" value="DnaJ subfamily B member 13"/>
    <property type="match status" value="1"/>
</dbReference>
<dbReference type="GO" id="GO:0006457">
    <property type="term" value="P:protein folding"/>
    <property type="evidence" value="ECO:0007669"/>
    <property type="project" value="InterPro"/>
</dbReference>
<dbReference type="InterPro" id="IPR018253">
    <property type="entry name" value="DnaJ_domain_CS"/>
</dbReference>
<evidence type="ECO:0000259" key="2">
    <source>
        <dbReference type="PROSITE" id="PS50076"/>
    </source>
</evidence>
<keyword evidence="4" id="KW-1185">Reference proteome</keyword>
<dbReference type="Pfam" id="PF00226">
    <property type="entry name" value="DnaJ"/>
    <property type="match status" value="1"/>
</dbReference>
<dbReference type="Pfam" id="PF01556">
    <property type="entry name" value="DnaJ_C"/>
    <property type="match status" value="1"/>
</dbReference>
<dbReference type="PANTHER" id="PTHR24078">
    <property type="entry name" value="DNAJ HOMOLOG SUBFAMILY C MEMBER"/>
    <property type="match status" value="1"/>
</dbReference>
<organism evidence="3 4">
    <name type="scientific">Effrenium voratum</name>
    <dbReference type="NCBI Taxonomy" id="2562239"/>
    <lineage>
        <taxon>Eukaryota</taxon>
        <taxon>Sar</taxon>
        <taxon>Alveolata</taxon>
        <taxon>Dinophyceae</taxon>
        <taxon>Suessiales</taxon>
        <taxon>Symbiodiniaceae</taxon>
        <taxon>Effrenium</taxon>
    </lineage>
</organism>
<dbReference type="GO" id="GO:0051082">
    <property type="term" value="F:unfolded protein binding"/>
    <property type="evidence" value="ECO:0007669"/>
    <property type="project" value="InterPro"/>
</dbReference>
<name>A0AA36HRM5_9DINO</name>
<dbReference type="PROSITE" id="PS00636">
    <property type="entry name" value="DNAJ_1"/>
    <property type="match status" value="1"/>
</dbReference>
<dbReference type="InterPro" id="IPR051339">
    <property type="entry name" value="DnaJ_subfamily_B"/>
</dbReference>
<dbReference type="CDD" id="cd06257">
    <property type="entry name" value="DnaJ"/>
    <property type="match status" value="1"/>
</dbReference>
<dbReference type="SMART" id="SM00271">
    <property type="entry name" value="DnaJ"/>
    <property type="match status" value="1"/>
</dbReference>
<dbReference type="Proteomes" id="UP001178507">
    <property type="component" value="Unassembled WGS sequence"/>
</dbReference>
<dbReference type="PROSITE" id="PS50076">
    <property type="entry name" value="DNAJ_2"/>
    <property type="match status" value="1"/>
</dbReference>
<feature type="domain" description="J" evidence="2">
    <location>
        <begin position="4"/>
        <end position="70"/>
    </location>
</feature>
<reference evidence="3" key="1">
    <citation type="submission" date="2023-08" db="EMBL/GenBank/DDBJ databases">
        <authorList>
            <person name="Chen Y."/>
            <person name="Shah S."/>
            <person name="Dougan E. K."/>
            <person name="Thang M."/>
            <person name="Chan C."/>
        </authorList>
    </citation>
    <scope>NUCLEOTIDE SEQUENCE</scope>
</reference>
<dbReference type="InterPro" id="IPR036869">
    <property type="entry name" value="J_dom_sf"/>
</dbReference>
<dbReference type="InterPro" id="IPR001623">
    <property type="entry name" value="DnaJ_domain"/>
</dbReference>
<evidence type="ECO:0000256" key="1">
    <source>
        <dbReference type="ARBA" id="ARBA00023186"/>
    </source>
</evidence>
<accession>A0AA36HRM5</accession>
<protein>
    <recommendedName>
        <fullName evidence="2">J domain-containing protein</fullName>
    </recommendedName>
</protein>
<dbReference type="PANTHER" id="PTHR24078:SF553">
    <property type="entry name" value="DNAJ HOMOLOG SUBFAMILY B MEMBER 5"/>
    <property type="match status" value="1"/>
</dbReference>
<dbReference type="FunFam" id="2.60.260.20:FF:000015">
    <property type="entry name" value="Heat shock protein 40"/>
    <property type="match status" value="1"/>
</dbReference>
<dbReference type="GO" id="GO:0051087">
    <property type="term" value="F:protein-folding chaperone binding"/>
    <property type="evidence" value="ECO:0007669"/>
    <property type="project" value="TreeGrafter"/>
</dbReference>
<proteinExistence type="predicted"/>
<dbReference type="FunFam" id="1.10.287.110:FF:000076">
    <property type="entry name" value="Chaperone protein dnaJ"/>
    <property type="match status" value="1"/>
</dbReference>
<comment type="caution">
    <text evidence="3">The sequence shown here is derived from an EMBL/GenBank/DDBJ whole genome shotgun (WGS) entry which is preliminary data.</text>
</comment>